<feature type="compositionally biased region" description="Low complexity" evidence="1">
    <location>
        <begin position="140"/>
        <end position="161"/>
    </location>
</feature>
<dbReference type="Proteomes" id="UP000031970">
    <property type="component" value="Unassembled WGS sequence"/>
</dbReference>
<dbReference type="InterPro" id="IPR011855">
    <property type="entry name" value="Phgtail_TP901_1"/>
</dbReference>
<organism evidence="2 3">
    <name type="scientific">Bacillus subtilis subsp. subtilis</name>
    <dbReference type="NCBI Taxonomy" id="135461"/>
    <lineage>
        <taxon>Bacteria</taxon>
        <taxon>Bacillati</taxon>
        <taxon>Bacillota</taxon>
        <taxon>Bacilli</taxon>
        <taxon>Bacillales</taxon>
        <taxon>Bacillaceae</taxon>
        <taxon>Bacillus</taxon>
    </lineage>
</organism>
<name>A0ABD3ZQJ5_BACIU</name>
<feature type="region of interest" description="Disordered" evidence="1">
    <location>
        <begin position="138"/>
        <end position="161"/>
    </location>
</feature>
<proteinExistence type="predicted"/>
<evidence type="ECO:0000313" key="3">
    <source>
        <dbReference type="Proteomes" id="UP000031970"/>
    </source>
</evidence>
<dbReference type="AlphaFoldDB" id="A0ABD3ZQJ5"/>
<accession>A0ABD3ZQJ5</accession>
<dbReference type="RefSeq" id="WP_041056726.1">
    <property type="nucleotide sequence ID" value="NZ_JSXS01000125.1"/>
</dbReference>
<dbReference type="EMBL" id="JSXS01000125">
    <property type="protein sequence ID" value="KIL30411.1"/>
    <property type="molecule type" value="Genomic_DNA"/>
</dbReference>
<sequence length="161" mass="17336">MAVEYRGEEILYAAVIETDAGEKMIRPFNQTSGTTSIEADSIDLDTKDKTGSDYGKVTQSVSLEGVITEGDPFIKAMKKKIRNKEFVKIYEIDTRTKEAESGMYMISSFEREFGNGDFATYSLEGSLNGDVTEETLTEIPAGAPSSSAPASGDTGTGTTTP</sequence>
<evidence type="ECO:0000256" key="1">
    <source>
        <dbReference type="SAM" id="MobiDB-lite"/>
    </source>
</evidence>
<evidence type="ECO:0000313" key="2">
    <source>
        <dbReference type="EMBL" id="KIL30411.1"/>
    </source>
</evidence>
<comment type="caution">
    <text evidence="2">The sequence shown here is derived from an EMBL/GenBank/DDBJ whole genome shotgun (WGS) entry which is preliminary data.</text>
</comment>
<reference evidence="2 3" key="1">
    <citation type="submission" date="2014-11" db="EMBL/GenBank/DDBJ databases">
        <title>Draft Genome Sequences of Nine Bacillus subtilis Strains that Form Spores with High Heat-Resistance.</title>
        <authorList>
            <person name="Krawcyk A.O."/>
            <person name="Berendsen E.M."/>
            <person name="de Jong A."/>
            <person name="Holsappel S."/>
            <person name="Eijlander R.T."/>
            <person name="Wells-Bennik M."/>
            <person name="Kuipers O.P."/>
        </authorList>
    </citation>
    <scope>NUCLEOTIDE SEQUENCE [LARGE SCALE GENOMIC DNA]</scope>
    <source>
        <strain evidence="2 3">B4067</strain>
    </source>
</reference>
<dbReference type="Pfam" id="PF06199">
    <property type="entry name" value="Phage_tail_2"/>
    <property type="match status" value="1"/>
</dbReference>
<protein>
    <recommendedName>
        <fullName evidence="4">Phage major tail protein, TP901-1 family</fullName>
    </recommendedName>
</protein>
<gene>
    <name evidence="2" type="ORF">B4067_1345</name>
</gene>
<evidence type="ECO:0008006" key="4">
    <source>
        <dbReference type="Google" id="ProtNLM"/>
    </source>
</evidence>
<dbReference type="NCBIfam" id="TIGR02126">
    <property type="entry name" value="phgtail_TP901_1"/>
    <property type="match status" value="1"/>
</dbReference>